<organism evidence="2 3">
    <name type="scientific">Maritalea porphyrae</name>
    <dbReference type="NCBI Taxonomy" id="880732"/>
    <lineage>
        <taxon>Bacteria</taxon>
        <taxon>Pseudomonadati</taxon>
        <taxon>Pseudomonadota</taxon>
        <taxon>Alphaproteobacteria</taxon>
        <taxon>Hyphomicrobiales</taxon>
        <taxon>Devosiaceae</taxon>
        <taxon>Maritalea</taxon>
    </lineage>
</organism>
<dbReference type="EMBL" id="BSNI01000002">
    <property type="protein sequence ID" value="GLQ16438.1"/>
    <property type="molecule type" value="Genomic_DNA"/>
</dbReference>
<reference evidence="2" key="1">
    <citation type="journal article" date="2014" name="Int. J. Syst. Evol. Microbiol.">
        <title>Complete genome of a new Firmicutes species belonging to the dominant human colonic microbiota ('Ruminococcus bicirculans') reveals two chromosomes and a selective capacity to utilize plant glucans.</title>
        <authorList>
            <consortium name="NISC Comparative Sequencing Program"/>
            <person name="Wegmann U."/>
            <person name="Louis P."/>
            <person name="Goesmann A."/>
            <person name="Henrissat B."/>
            <person name="Duncan S.H."/>
            <person name="Flint H.J."/>
        </authorList>
    </citation>
    <scope>NUCLEOTIDE SEQUENCE</scope>
    <source>
        <strain evidence="2">NBRC 107169</strain>
    </source>
</reference>
<protein>
    <submittedName>
        <fullName evidence="2">Uncharacterized protein</fullName>
    </submittedName>
</protein>
<sequence>MRVGASRKSVRPKTHPLPQLPVGNPQDFKEDAMSIGTAFESGDKYVEFFQRMAAMWTFETFAKMVPLAK</sequence>
<evidence type="ECO:0000256" key="1">
    <source>
        <dbReference type="SAM" id="MobiDB-lite"/>
    </source>
</evidence>
<evidence type="ECO:0000313" key="2">
    <source>
        <dbReference type="EMBL" id="GLQ16438.1"/>
    </source>
</evidence>
<comment type="caution">
    <text evidence="2">The sequence shown here is derived from an EMBL/GenBank/DDBJ whole genome shotgun (WGS) entry which is preliminary data.</text>
</comment>
<name>A0ABQ5UMJ4_9HYPH</name>
<gene>
    <name evidence="2" type="ORF">GCM10007879_06870</name>
</gene>
<reference evidence="2" key="2">
    <citation type="submission" date="2023-01" db="EMBL/GenBank/DDBJ databases">
        <title>Draft genome sequence of Maritalea porphyrae strain NBRC 107169.</title>
        <authorList>
            <person name="Sun Q."/>
            <person name="Mori K."/>
        </authorList>
    </citation>
    <scope>NUCLEOTIDE SEQUENCE</scope>
    <source>
        <strain evidence="2">NBRC 107169</strain>
    </source>
</reference>
<feature type="region of interest" description="Disordered" evidence="1">
    <location>
        <begin position="1"/>
        <end position="26"/>
    </location>
</feature>
<keyword evidence="3" id="KW-1185">Reference proteome</keyword>
<dbReference type="Proteomes" id="UP001161405">
    <property type="component" value="Unassembled WGS sequence"/>
</dbReference>
<accession>A0ABQ5UMJ4</accession>
<proteinExistence type="predicted"/>
<evidence type="ECO:0000313" key="3">
    <source>
        <dbReference type="Proteomes" id="UP001161405"/>
    </source>
</evidence>